<evidence type="ECO:0000313" key="1">
    <source>
        <dbReference type="EMBL" id="CAA2105409.1"/>
    </source>
</evidence>
<organism evidence="1">
    <name type="scientific">Methylobacterium bullatum</name>
    <dbReference type="NCBI Taxonomy" id="570505"/>
    <lineage>
        <taxon>Bacteria</taxon>
        <taxon>Pseudomonadati</taxon>
        <taxon>Pseudomonadota</taxon>
        <taxon>Alphaproteobacteria</taxon>
        <taxon>Hyphomicrobiales</taxon>
        <taxon>Methylobacteriaceae</taxon>
        <taxon>Methylobacterium</taxon>
    </lineage>
</organism>
<accession>A0A679J339</accession>
<gene>
    <name evidence="1" type="ORF">MBUL_03178</name>
</gene>
<dbReference type="AlphaFoldDB" id="A0A679J339"/>
<dbReference type="EMBL" id="LR743504">
    <property type="protein sequence ID" value="CAA2105409.1"/>
    <property type="molecule type" value="Genomic_DNA"/>
</dbReference>
<sequence length="213" mass="23939">MRPTRIIRDEWEVEQRLAELGTNKAEMIEIARKASAARADSTEDDPRSGGGLLSWIYGTRALRKTFRPKGWKRNSADNIPSVVNRETGIKFIFQNADSAADALRDPKAISDKKKASERLVAAAQMSFDFPEAEREDEEFIDIPSTAFYYFVAMTDNGDLISELSSPRAIEGGQFNGFHERIFIINPGDVERIDVMDDADDDQLPDFDVIVTSK</sequence>
<reference evidence="1" key="1">
    <citation type="submission" date="2019-12" db="EMBL/GenBank/DDBJ databases">
        <authorList>
            <person name="Cremers G."/>
        </authorList>
    </citation>
    <scope>NUCLEOTIDE SEQUENCE</scope>
    <source>
        <strain evidence="1">Mbul1</strain>
    </source>
</reference>
<name>A0A679J339_9HYPH</name>
<protein>
    <submittedName>
        <fullName evidence="1">Uncharacterized protein</fullName>
    </submittedName>
</protein>
<proteinExistence type="predicted"/>